<dbReference type="OrthoDB" id="425534at2759"/>
<proteinExistence type="predicted"/>
<organism evidence="2 3">
    <name type="scientific">Claviceps africana</name>
    <dbReference type="NCBI Taxonomy" id="83212"/>
    <lineage>
        <taxon>Eukaryota</taxon>
        <taxon>Fungi</taxon>
        <taxon>Dikarya</taxon>
        <taxon>Ascomycota</taxon>
        <taxon>Pezizomycotina</taxon>
        <taxon>Sordariomycetes</taxon>
        <taxon>Hypocreomycetidae</taxon>
        <taxon>Hypocreales</taxon>
        <taxon>Clavicipitaceae</taxon>
        <taxon>Claviceps</taxon>
    </lineage>
</organism>
<comment type="caution">
    <text evidence="2">The sequence shown here is derived from an EMBL/GenBank/DDBJ whole genome shotgun (WGS) entry which is preliminary data.</text>
</comment>
<keyword evidence="3" id="KW-1185">Reference proteome</keyword>
<feature type="signal peptide" evidence="1">
    <location>
        <begin position="1"/>
        <end position="22"/>
    </location>
</feature>
<keyword evidence="1" id="KW-0732">Signal</keyword>
<gene>
    <name evidence="2" type="ORF">E4U42_005603</name>
</gene>
<evidence type="ECO:0000256" key="1">
    <source>
        <dbReference type="SAM" id="SignalP"/>
    </source>
</evidence>
<dbReference type="EMBL" id="SRPY01000533">
    <property type="protein sequence ID" value="KAG5922104.1"/>
    <property type="molecule type" value="Genomic_DNA"/>
</dbReference>
<evidence type="ECO:0000313" key="3">
    <source>
        <dbReference type="Proteomes" id="UP000811619"/>
    </source>
</evidence>
<protein>
    <submittedName>
        <fullName evidence="2">Uncharacterized protein</fullName>
    </submittedName>
</protein>
<name>A0A8K0NJX9_9HYPO</name>
<reference evidence="2" key="1">
    <citation type="journal article" date="2020" name="bioRxiv">
        <title>Whole genome comparisons of ergot fungi reveals the divergence and evolution of species within the genus Claviceps are the result of varying mechanisms driving genome evolution and host range expansion.</title>
        <authorList>
            <person name="Wyka S.A."/>
            <person name="Mondo S.J."/>
            <person name="Liu M."/>
            <person name="Dettman J."/>
            <person name="Nalam V."/>
            <person name="Broders K.D."/>
        </authorList>
    </citation>
    <scope>NUCLEOTIDE SEQUENCE</scope>
    <source>
        <strain evidence="2">CCC 489</strain>
    </source>
</reference>
<evidence type="ECO:0000313" key="2">
    <source>
        <dbReference type="EMBL" id="KAG5922104.1"/>
    </source>
</evidence>
<sequence length="94" mass="10162">MNIVSIPSLLATVLASSAAVLSSPTASPAEFDWLSLPPSWHLEYTSCYDGLDCARIHMPLDWLNRSDERAVTLAVLRVPATVPTSDPRHGGTLM</sequence>
<accession>A0A8K0NJX9</accession>
<feature type="chain" id="PRO_5035461747" evidence="1">
    <location>
        <begin position="23"/>
        <end position="94"/>
    </location>
</feature>
<dbReference type="Proteomes" id="UP000811619">
    <property type="component" value="Unassembled WGS sequence"/>
</dbReference>
<dbReference type="AlphaFoldDB" id="A0A8K0NJX9"/>
<feature type="non-terminal residue" evidence="2">
    <location>
        <position position="94"/>
    </location>
</feature>